<dbReference type="Proteomes" id="UP000837857">
    <property type="component" value="Chromosome 17"/>
</dbReference>
<evidence type="ECO:0000313" key="1">
    <source>
        <dbReference type="EMBL" id="CAH2047521.1"/>
    </source>
</evidence>
<evidence type="ECO:0000313" key="2">
    <source>
        <dbReference type="Proteomes" id="UP000837857"/>
    </source>
</evidence>
<proteinExistence type="predicted"/>
<name>A0ABN8I2V1_9NEOP</name>
<feature type="non-terminal residue" evidence="1">
    <location>
        <position position="95"/>
    </location>
</feature>
<reference evidence="1" key="1">
    <citation type="submission" date="2022-03" db="EMBL/GenBank/DDBJ databases">
        <authorList>
            <person name="Martin H S."/>
        </authorList>
    </citation>
    <scope>NUCLEOTIDE SEQUENCE</scope>
</reference>
<sequence>MSSVLLTDAKRAVKLHRVRAPFLRAANYRCVTSLDRDSSTVGAASDAKTTLQIGRSHVAKHRRGRPSGPGAVAGIWRRVRFWVISRVKMAARRCQ</sequence>
<organism evidence="1 2">
    <name type="scientific">Iphiclides podalirius</name>
    <name type="common">scarce swallowtail</name>
    <dbReference type="NCBI Taxonomy" id="110791"/>
    <lineage>
        <taxon>Eukaryota</taxon>
        <taxon>Metazoa</taxon>
        <taxon>Ecdysozoa</taxon>
        <taxon>Arthropoda</taxon>
        <taxon>Hexapoda</taxon>
        <taxon>Insecta</taxon>
        <taxon>Pterygota</taxon>
        <taxon>Neoptera</taxon>
        <taxon>Endopterygota</taxon>
        <taxon>Lepidoptera</taxon>
        <taxon>Glossata</taxon>
        <taxon>Ditrysia</taxon>
        <taxon>Papilionoidea</taxon>
        <taxon>Papilionidae</taxon>
        <taxon>Papilioninae</taxon>
        <taxon>Iphiclides</taxon>
    </lineage>
</organism>
<gene>
    <name evidence="1" type="ORF">IPOD504_LOCUS5814</name>
</gene>
<protein>
    <submittedName>
        <fullName evidence="1">Uncharacterized protein</fullName>
    </submittedName>
</protein>
<accession>A0ABN8I2V1</accession>
<dbReference type="EMBL" id="OW152829">
    <property type="protein sequence ID" value="CAH2047521.1"/>
    <property type="molecule type" value="Genomic_DNA"/>
</dbReference>
<keyword evidence="2" id="KW-1185">Reference proteome</keyword>